<evidence type="ECO:0000313" key="2">
    <source>
        <dbReference type="EMBL" id="PXW54229.1"/>
    </source>
</evidence>
<dbReference type="Proteomes" id="UP000248021">
    <property type="component" value="Unassembled WGS sequence"/>
</dbReference>
<dbReference type="EMBL" id="QJJK01000012">
    <property type="protein sequence ID" value="PXW54229.1"/>
    <property type="molecule type" value="Genomic_DNA"/>
</dbReference>
<keyword evidence="3" id="KW-1185">Reference proteome</keyword>
<dbReference type="SUPFAM" id="SSF53850">
    <property type="entry name" value="Periplasmic binding protein-like II"/>
    <property type="match status" value="1"/>
</dbReference>
<name>A0A2V3TZF7_9HYPH</name>
<comment type="caution">
    <text evidence="2">The sequence shown here is derived from an EMBL/GenBank/DDBJ whole genome shotgun (WGS) entry which is preliminary data.</text>
</comment>
<dbReference type="InterPro" id="IPR015168">
    <property type="entry name" value="SsuA/THI5"/>
</dbReference>
<evidence type="ECO:0000313" key="3">
    <source>
        <dbReference type="Proteomes" id="UP000248021"/>
    </source>
</evidence>
<gene>
    <name evidence="2" type="ORF">C7450_112258</name>
</gene>
<proteinExistence type="predicted"/>
<dbReference type="OrthoDB" id="7374754at2"/>
<organism evidence="2 3">
    <name type="scientific">Chelatococcus asaccharovorans</name>
    <dbReference type="NCBI Taxonomy" id="28210"/>
    <lineage>
        <taxon>Bacteria</taxon>
        <taxon>Pseudomonadati</taxon>
        <taxon>Pseudomonadota</taxon>
        <taxon>Alphaproteobacteria</taxon>
        <taxon>Hyphomicrobiales</taxon>
        <taxon>Chelatococcaceae</taxon>
        <taxon>Chelatococcus</taxon>
    </lineage>
</organism>
<reference evidence="2 3" key="1">
    <citation type="submission" date="2018-05" db="EMBL/GenBank/DDBJ databases">
        <title>Genomic Encyclopedia of Type Strains, Phase IV (KMG-IV): sequencing the most valuable type-strain genomes for metagenomic binning, comparative biology and taxonomic classification.</title>
        <authorList>
            <person name="Goeker M."/>
        </authorList>
    </citation>
    <scope>NUCLEOTIDE SEQUENCE [LARGE SCALE GENOMIC DNA]</scope>
    <source>
        <strain evidence="2 3">DSM 6462</strain>
    </source>
</reference>
<dbReference type="RefSeq" id="WP_110377451.1">
    <property type="nucleotide sequence ID" value="NZ_JAHBRY010000002.1"/>
</dbReference>
<dbReference type="Gene3D" id="3.40.190.10">
    <property type="entry name" value="Periplasmic binding protein-like II"/>
    <property type="match status" value="2"/>
</dbReference>
<evidence type="ECO:0000259" key="1">
    <source>
        <dbReference type="Pfam" id="PF09084"/>
    </source>
</evidence>
<protein>
    <submittedName>
        <fullName evidence="2">Sulfonate transport system substrate-binding protein</fullName>
    </submittedName>
</protein>
<accession>A0A2V3TZF7</accession>
<dbReference type="Pfam" id="PF09084">
    <property type="entry name" value="NMT1"/>
    <property type="match status" value="1"/>
</dbReference>
<feature type="domain" description="SsuA/THI5-like" evidence="1">
    <location>
        <begin position="78"/>
        <end position="275"/>
    </location>
</feature>
<dbReference type="PANTHER" id="PTHR30024">
    <property type="entry name" value="ALIPHATIC SULFONATES-BINDING PROTEIN-RELATED"/>
    <property type="match status" value="1"/>
</dbReference>
<sequence length="357" mass="38915">MIRFRQKQRSFTFERGFRLERGLALAFAIAASTAGLTAASAQTIPTIRVGWTVPAEDAKYWMMKRPQEFPNLGKKYNVEWVQFQGTAQMVQAMAAGALDCSTQGVLSLAQGAASAGLQTYIVAQHVGEKAPESFSVYWAVKDDSPIKSVKDFKGKTIGLNVLGTGIWGPLAIALKKNGIDPDKDVKLVEAAFPTQEDAIRTGRLDVGVLNQPFAARAEAKGGLRKVFAISEEIPDIVHILEACSKTFVDKNPELAALYVQDLTAGMGKALANRDETLKIVTEIFKAPVAVFDPFYFKTRASSDAPLGSADFARDPGAAANYDGIQKMFKLYYDVGMLPKQLDVKDFKHAKIFAPLKP</sequence>
<dbReference type="PANTHER" id="PTHR30024:SF48">
    <property type="entry name" value="ABC TRANSPORTER SUBSTRATE-BINDING PROTEIN"/>
    <property type="match status" value="1"/>
</dbReference>
<dbReference type="AlphaFoldDB" id="A0A2V3TZF7"/>